<keyword evidence="2" id="KW-0285">Flavoprotein</keyword>
<dbReference type="PANTHER" id="PTHR42887">
    <property type="entry name" value="OS12G0638800 PROTEIN"/>
    <property type="match status" value="1"/>
</dbReference>
<evidence type="ECO:0000313" key="6">
    <source>
        <dbReference type="EMBL" id="HIU56276.1"/>
    </source>
</evidence>
<sequence>MTDIAVIGGGASGLAAAIAAGRFGASVTIYERGKRVGKKILATGNGRCNLTNVGASEDDYHGGDTGFMAPAMERFWVGETLEFFSGLGVLARFEEDGKVYPYSGTASSVLDVLRRETERLGAETVCGFDVKTVRATKRGFEIEAYDGRRGSAGRVIIACGGKAAPDLGSNGSGYELLKSFGHRITPLSPSLVQIKTEPETVRKLKGIKLNARITIGANSAEGELLFTDYGLSGPPVFTLSSRIDGADKVYIDMMPEYSFGDVLELLISRAKKLGYVPLEDFFTGMINKRVGQALLKSAGIAPLSRKAETLTEQELRRAAGAIKRLCLELRGTMSWNNAQVTKGGAVTEDFDPETMESRLVKGLYACGEVLDIDGDCGGYNLQWAWSSGYIAGVSAAGK</sequence>
<evidence type="ECO:0000259" key="4">
    <source>
        <dbReference type="Pfam" id="PF03486"/>
    </source>
</evidence>
<dbReference type="SUPFAM" id="SSF51905">
    <property type="entry name" value="FAD/NAD(P)-binding domain"/>
    <property type="match status" value="1"/>
</dbReference>
<evidence type="ECO:0000256" key="2">
    <source>
        <dbReference type="ARBA" id="ARBA00022630"/>
    </source>
</evidence>
<dbReference type="InterPro" id="IPR023166">
    <property type="entry name" value="BaiN-like_dom_sf"/>
</dbReference>
<keyword evidence="3" id="KW-0274">FAD</keyword>
<dbReference type="Gene3D" id="1.10.8.260">
    <property type="entry name" value="HI0933 insert domain-like"/>
    <property type="match status" value="1"/>
</dbReference>
<dbReference type="InterPro" id="IPR055178">
    <property type="entry name" value="RsdA/BaiN/AoA(So)-like_dom"/>
</dbReference>
<dbReference type="Gene3D" id="3.50.50.60">
    <property type="entry name" value="FAD/NAD(P)-binding domain"/>
    <property type="match status" value="1"/>
</dbReference>
<reference evidence="6" key="1">
    <citation type="submission" date="2020-10" db="EMBL/GenBank/DDBJ databases">
        <authorList>
            <person name="Gilroy R."/>
        </authorList>
    </citation>
    <scope>NUCLEOTIDE SEQUENCE</scope>
    <source>
        <strain evidence="6">USAMLcec3-3695</strain>
    </source>
</reference>
<accession>A0A9D1M9N9</accession>
<feature type="domain" description="RsdA/BaiN/AoA(So)-like Rossmann fold-like" evidence="4">
    <location>
        <begin position="3"/>
        <end position="392"/>
    </location>
</feature>
<evidence type="ECO:0000256" key="1">
    <source>
        <dbReference type="ARBA" id="ARBA00001974"/>
    </source>
</evidence>
<dbReference type="EMBL" id="DVNB01000005">
    <property type="protein sequence ID" value="HIU56276.1"/>
    <property type="molecule type" value="Genomic_DNA"/>
</dbReference>
<organism evidence="6 7">
    <name type="scientific">Candidatus Ornithomonoglobus merdipullorum</name>
    <dbReference type="NCBI Taxonomy" id="2840895"/>
    <lineage>
        <taxon>Bacteria</taxon>
        <taxon>Bacillati</taxon>
        <taxon>Bacillota</taxon>
        <taxon>Clostridia</taxon>
        <taxon>Candidatus Ornithomonoglobus</taxon>
    </lineage>
</organism>
<feature type="domain" description="RsdA/BaiN/AoA(So)-like insert" evidence="5">
    <location>
        <begin position="189"/>
        <end position="340"/>
    </location>
</feature>
<name>A0A9D1M9N9_9FIRM</name>
<evidence type="ECO:0000259" key="5">
    <source>
        <dbReference type="Pfam" id="PF22780"/>
    </source>
</evidence>
<dbReference type="InterPro" id="IPR057661">
    <property type="entry name" value="RsdA/BaiN/AoA(So)_Rossmann"/>
</dbReference>
<dbReference type="InterPro" id="IPR036188">
    <property type="entry name" value="FAD/NAD-bd_sf"/>
</dbReference>
<dbReference type="NCBIfam" id="TIGR00275">
    <property type="entry name" value="aminoacetone oxidase family FAD-binding enzyme"/>
    <property type="match status" value="1"/>
</dbReference>
<reference evidence="6" key="2">
    <citation type="journal article" date="2021" name="PeerJ">
        <title>Extensive microbial diversity within the chicken gut microbiome revealed by metagenomics and culture.</title>
        <authorList>
            <person name="Gilroy R."/>
            <person name="Ravi A."/>
            <person name="Getino M."/>
            <person name="Pursley I."/>
            <person name="Horton D.L."/>
            <person name="Alikhan N.F."/>
            <person name="Baker D."/>
            <person name="Gharbi K."/>
            <person name="Hall N."/>
            <person name="Watson M."/>
            <person name="Adriaenssens E.M."/>
            <person name="Foster-Nyarko E."/>
            <person name="Jarju S."/>
            <person name="Secka A."/>
            <person name="Antonio M."/>
            <person name="Oren A."/>
            <person name="Chaudhuri R.R."/>
            <person name="La Ragione R."/>
            <person name="Hildebrand F."/>
            <person name="Pallen M.J."/>
        </authorList>
    </citation>
    <scope>NUCLEOTIDE SEQUENCE</scope>
    <source>
        <strain evidence="6">USAMLcec3-3695</strain>
    </source>
</reference>
<dbReference type="InterPro" id="IPR004792">
    <property type="entry name" value="BaiN-like"/>
</dbReference>
<dbReference type="Pfam" id="PF22780">
    <property type="entry name" value="HI0933_like_1st"/>
    <property type="match status" value="1"/>
</dbReference>
<comment type="caution">
    <text evidence="6">The sequence shown here is derived from an EMBL/GenBank/DDBJ whole genome shotgun (WGS) entry which is preliminary data.</text>
</comment>
<dbReference type="SUPFAM" id="SSF160996">
    <property type="entry name" value="HI0933 insert domain-like"/>
    <property type="match status" value="1"/>
</dbReference>
<protein>
    <submittedName>
        <fullName evidence="6">NAD(P)/FAD-dependent oxidoreductase</fullName>
    </submittedName>
</protein>
<dbReference type="Gene3D" id="2.40.30.10">
    <property type="entry name" value="Translation factors"/>
    <property type="match status" value="1"/>
</dbReference>
<dbReference type="Pfam" id="PF03486">
    <property type="entry name" value="HI0933_like"/>
    <property type="match status" value="1"/>
</dbReference>
<gene>
    <name evidence="6" type="ORF">IAA61_00520</name>
</gene>
<evidence type="ECO:0000256" key="3">
    <source>
        <dbReference type="ARBA" id="ARBA00022827"/>
    </source>
</evidence>
<comment type="cofactor">
    <cofactor evidence="1">
        <name>FAD</name>
        <dbReference type="ChEBI" id="CHEBI:57692"/>
    </cofactor>
</comment>
<dbReference type="Proteomes" id="UP000824109">
    <property type="component" value="Unassembled WGS sequence"/>
</dbReference>
<dbReference type="PANTHER" id="PTHR42887:SF2">
    <property type="entry name" value="OS12G0638800 PROTEIN"/>
    <property type="match status" value="1"/>
</dbReference>
<evidence type="ECO:0000313" key="7">
    <source>
        <dbReference type="Proteomes" id="UP000824109"/>
    </source>
</evidence>
<dbReference type="PRINTS" id="PR00411">
    <property type="entry name" value="PNDRDTASEI"/>
</dbReference>
<proteinExistence type="predicted"/>
<dbReference type="AlphaFoldDB" id="A0A9D1M9N9"/>